<sequence>MAGSKQRPTANRSPSPKAGNGSDGDEEEEFDLEAFQAEIDASVQASRALVESWTPKNLGPQWQYAPQEETGERGLQQVKERARPPRLGLGATVASAHKQLAEDRKIRNQLLGKKRPAMGDAGSNVKSLTMATNGGSGGGDDDDDDEEESRSKAVGKGKGKANAAPNGLHGTKKDYSNPFVIPKATPSEPTAKAAVHAAADTGGKALFNDPSPAKPAASSATIANKSDKRPLVAASAFYGGSAAADPAASASSTALTKNQRKKERQREKAAQLKRQREEESRQEELAEQDRAKRARVESDKVGDKAADSEVSGSAAQADRDDDVDDAAGNVSMAASNPPSPAKEGQVGGSTGGASPAGKRKKKKKKKVAASSEAPLLNL</sequence>
<evidence type="ECO:0000256" key="1">
    <source>
        <dbReference type="SAM" id="MobiDB-lite"/>
    </source>
</evidence>
<reference evidence="2 3" key="1">
    <citation type="journal article" date="2018" name="Front. Microbiol.">
        <title>Prospects for Fungal Bioremediation of Acidic Radioactive Waste Sites: Characterization and Genome Sequence of Rhodotorula taiwanensis MD1149.</title>
        <authorList>
            <person name="Tkavc R."/>
            <person name="Matrosova V.Y."/>
            <person name="Grichenko O.E."/>
            <person name="Gostincar C."/>
            <person name="Volpe R.P."/>
            <person name="Klimenkova P."/>
            <person name="Gaidamakova E.K."/>
            <person name="Zhou C.E."/>
            <person name="Stewart B.J."/>
            <person name="Lyman M.G."/>
            <person name="Malfatti S.A."/>
            <person name="Rubinfeld B."/>
            <person name="Courtot M."/>
            <person name="Singh J."/>
            <person name="Dalgard C.L."/>
            <person name="Hamilton T."/>
            <person name="Frey K.G."/>
            <person name="Gunde-Cimerman N."/>
            <person name="Dugan L."/>
            <person name="Daly M.J."/>
        </authorList>
    </citation>
    <scope>NUCLEOTIDE SEQUENCE [LARGE SCALE GENOMIC DNA]</scope>
    <source>
        <strain evidence="2 3">MD1149</strain>
    </source>
</reference>
<feature type="compositionally biased region" description="Polar residues" evidence="1">
    <location>
        <begin position="124"/>
        <end position="133"/>
    </location>
</feature>
<name>A0A2S5BCT1_9BASI</name>
<feature type="compositionally biased region" description="Basic and acidic residues" evidence="1">
    <location>
        <begin position="264"/>
        <end position="307"/>
    </location>
</feature>
<dbReference type="InterPro" id="IPR021641">
    <property type="entry name" value="DUF3245"/>
</dbReference>
<gene>
    <name evidence="2" type="ORF">BMF94_2333</name>
</gene>
<organism evidence="2 3">
    <name type="scientific">Rhodotorula taiwanensis</name>
    <dbReference type="NCBI Taxonomy" id="741276"/>
    <lineage>
        <taxon>Eukaryota</taxon>
        <taxon>Fungi</taxon>
        <taxon>Dikarya</taxon>
        <taxon>Basidiomycota</taxon>
        <taxon>Pucciniomycotina</taxon>
        <taxon>Microbotryomycetes</taxon>
        <taxon>Sporidiobolales</taxon>
        <taxon>Sporidiobolaceae</taxon>
        <taxon>Rhodotorula</taxon>
    </lineage>
</organism>
<protein>
    <submittedName>
        <fullName evidence="2">Uncharacterized protein</fullName>
    </submittedName>
</protein>
<dbReference type="Proteomes" id="UP000237144">
    <property type="component" value="Unassembled WGS sequence"/>
</dbReference>
<feature type="compositionally biased region" description="Low complexity" evidence="1">
    <location>
        <begin position="190"/>
        <end position="220"/>
    </location>
</feature>
<dbReference type="OrthoDB" id="2530432at2759"/>
<evidence type="ECO:0000313" key="2">
    <source>
        <dbReference type="EMBL" id="POY74572.1"/>
    </source>
</evidence>
<feature type="compositionally biased region" description="Polar residues" evidence="1">
    <location>
        <begin position="1"/>
        <end position="14"/>
    </location>
</feature>
<feature type="compositionally biased region" description="Basic residues" evidence="1">
    <location>
        <begin position="357"/>
        <end position="367"/>
    </location>
</feature>
<proteinExistence type="predicted"/>
<feature type="compositionally biased region" description="Acidic residues" evidence="1">
    <location>
        <begin position="139"/>
        <end position="148"/>
    </location>
</feature>
<feature type="region of interest" description="Disordered" evidence="1">
    <location>
        <begin position="53"/>
        <end position="228"/>
    </location>
</feature>
<comment type="caution">
    <text evidence="2">The sequence shown here is derived from an EMBL/GenBank/DDBJ whole genome shotgun (WGS) entry which is preliminary data.</text>
</comment>
<keyword evidence="3" id="KW-1185">Reference proteome</keyword>
<dbReference type="Pfam" id="PF11595">
    <property type="entry name" value="DUF3245"/>
    <property type="match status" value="1"/>
</dbReference>
<accession>A0A2S5BCT1</accession>
<dbReference type="EMBL" id="PJQD01000023">
    <property type="protein sequence ID" value="POY74572.1"/>
    <property type="molecule type" value="Genomic_DNA"/>
</dbReference>
<feature type="region of interest" description="Disordered" evidence="1">
    <location>
        <begin position="241"/>
        <end position="378"/>
    </location>
</feature>
<evidence type="ECO:0000313" key="3">
    <source>
        <dbReference type="Proteomes" id="UP000237144"/>
    </source>
</evidence>
<dbReference type="AlphaFoldDB" id="A0A2S5BCT1"/>
<feature type="compositionally biased region" description="Low complexity" evidence="1">
    <location>
        <begin position="241"/>
        <end position="254"/>
    </location>
</feature>
<feature type="region of interest" description="Disordered" evidence="1">
    <location>
        <begin position="1"/>
        <end position="31"/>
    </location>
</feature>